<feature type="binding site" evidence="3">
    <location>
        <position position="125"/>
    </location>
    <ligand>
        <name>substrate</name>
    </ligand>
</feature>
<dbReference type="Gene3D" id="3.30.70.260">
    <property type="match status" value="1"/>
</dbReference>
<evidence type="ECO:0000256" key="2">
    <source>
        <dbReference type="ARBA" id="ARBA00023235"/>
    </source>
</evidence>
<evidence type="ECO:0000256" key="3">
    <source>
        <dbReference type="HAMAP-Rule" id="MF_00170"/>
    </source>
</evidence>
<feature type="binding site" evidence="3">
    <location>
        <begin position="30"/>
        <end position="33"/>
    </location>
    <ligand>
        <name>substrate</name>
    </ligand>
</feature>
<dbReference type="UniPathway" id="UPA00115">
    <property type="reaction ID" value="UER00412"/>
</dbReference>
<comment type="caution">
    <text evidence="4">The sequence shown here is derived from an EMBL/GenBank/DDBJ whole genome shotgun (WGS) entry which is preliminary data.</text>
</comment>
<dbReference type="Proteomes" id="UP000321436">
    <property type="component" value="Unassembled WGS sequence"/>
</dbReference>
<dbReference type="NCBIfam" id="NF001924">
    <property type="entry name" value="PRK00702.1"/>
    <property type="match status" value="1"/>
</dbReference>
<dbReference type="CDD" id="cd01398">
    <property type="entry name" value="RPI_A"/>
    <property type="match status" value="1"/>
</dbReference>
<dbReference type="EC" id="5.3.1.6" evidence="3"/>
<dbReference type="AlphaFoldDB" id="A0A512RQ50"/>
<dbReference type="SUPFAM" id="SSF100950">
    <property type="entry name" value="NagB/RpiA/CoA transferase-like"/>
    <property type="match status" value="1"/>
</dbReference>
<gene>
    <name evidence="3 4" type="primary">rpiA</name>
    <name evidence="4" type="ORF">CCY01nite_40740</name>
</gene>
<dbReference type="PANTHER" id="PTHR11934:SF0">
    <property type="entry name" value="RIBOSE-5-PHOSPHATE ISOMERASE"/>
    <property type="match status" value="1"/>
</dbReference>
<comment type="function">
    <text evidence="3">Catalyzes the reversible conversion of ribose-5-phosphate to ribulose 5-phosphate.</text>
</comment>
<organism evidence="4 5">
    <name type="scientific">Chitinophaga cymbidii</name>
    <dbReference type="NCBI Taxonomy" id="1096750"/>
    <lineage>
        <taxon>Bacteria</taxon>
        <taxon>Pseudomonadati</taxon>
        <taxon>Bacteroidota</taxon>
        <taxon>Chitinophagia</taxon>
        <taxon>Chitinophagales</taxon>
        <taxon>Chitinophagaceae</taxon>
        <taxon>Chitinophaga</taxon>
    </lineage>
</organism>
<dbReference type="RefSeq" id="WP_146865765.1">
    <property type="nucleotide sequence ID" value="NZ_BKAU01000005.1"/>
</dbReference>
<name>A0A512RQ50_9BACT</name>
<dbReference type="GO" id="GO:0004751">
    <property type="term" value="F:ribose-5-phosphate isomerase activity"/>
    <property type="evidence" value="ECO:0007669"/>
    <property type="project" value="UniProtKB-UniRule"/>
</dbReference>
<comment type="pathway">
    <text evidence="3">Carbohydrate degradation; pentose phosphate pathway; D-ribose 5-phosphate from D-ribulose 5-phosphate (non-oxidative stage): step 1/1.</text>
</comment>
<dbReference type="Gene3D" id="3.40.50.1360">
    <property type="match status" value="1"/>
</dbReference>
<evidence type="ECO:0000256" key="1">
    <source>
        <dbReference type="ARBA" id="ARBA00001713"/>
    </source>
</evidence>
<protein>
    <recommendedName>
        <fullName evidence="3">Ribose-5-phosphate isomerase A</fullName>
        <ecNumber evidence="3">5.3.1.6</ecNumber>
    </recommendedName>
    <alternativeName>
        <fullName evidence="3">Phosphoriboisomerase A</fullName>
        <shortName evidence="3">PRI</shortName>
    </alternativeName>
</protein>
<evidence type="ECO:0000313" key="4">
    <source>
        <dbReference type="EMBL" id="GEP97814.1"/>
    </source>
</evidence>
<dbReference type="FunFam" id="3.40.50.1360:FF:000001">
    <property type="entry name" value="Ribose-5-phosphate isomerase A"/>
    <property type="match status" value="1"/>
</dbReference>
<dbReference type="GO" id="GO:0009052">
    <property type="term" value="P:pentose-phosphate shunt, non-oxidative branch"/>
    <property type="evidence" value="ECO:0007669"/>
    <property type="project" value="UniProtKB-UniRule"/>
</dbReference>
<dbReference type="InterPro" id="IPR020672">
    <property type="entry name" value="Ribose5P_isomerase_typA_subgr"/>
</dbReference>
<dbReference type="OrthoDB" id="5870696at2"/>
<dbReference type="EMBL" id="BKAU01000005">
    <property type="protein sequence ID" value="GEP97814.1"/>
    <property type="molecule type" value="Genomic_DNA"/>
</dbReference>
<dbReference type="InterPro" id="IPR004788">
    <property type="entry name" value="Ribose5P_isomerase_type_A"/>
</dbReference>
<dbReference type="Pfam" id="PF06026">
    <property type="entry name" value="Rib_5-P_isom_A"/>
    <property type="match status" value="1"/>
</dbReference>
<proteinExistence type="inferred from homology"/>
<dbReference type="PANTHER" id="PTHR11934">
    <property type="entry name" value="RIBOSE-5-PHOSPHATE ISOMERASE"/>
    <property type="match status" value="1"/>
</dbReference>
<evidence type="ECO:0000313" key="5">
    <source>
        <dbReference type="Proteomes" id="UP000321436"/>
    </source>
</evidence>
<keyword evidence="5" id="KW-1185">Reference proteome</keyword>
<accession>A0A512RQ50</accession>
<dbReference type="GO" id="GO:0005829">
    <property type="term" value="C:cytosol"/>
    <property type="evidence" value="ECO:0007669"/>
    <property type="project" value="TreeGrafter"/>
</dbReference>
<dbReference type="NCBIfam" id="TIGR00021">
    <property type="entry name" value="rpiA"/>
    <property type="match status" value="1"/>
</dbReference>
<dbReference type="GO" id="GO:0006014">
    <property type="term" value="P:D-ribose metabolic process"/>
    <property type="evidence" value="ECO:0007669"/>
    <property type="project" value="TreeGrafter"/>
</dbReference>
<feature type="binding site" evidence="3">
    <location>
        <begin position="98"/>
        <end position="101"/>
    </location>
    <ligand>
        <name>substrate</name>
    </ligand>
</feature>
<keyword evidence="2 3" id="KW-0413">Isomerase</keyword>
<sequence>MSSSTEQEKKNAAREAVKLIRDHQVVGLGTGSTAVLAIHEIGERVRQGLVIQGVPTSNSTAALARELSIPLVDINSVAHIDITIDGADEFTKELHLIKGGGGALLREKIVAVKTLQEVIIADASKYVERLGRFRLPVEVIPFASGYVLHELEKLNGKGEVRGAPFVTDEGNYIIDVDFKTIEDPVRLSARLKNITGVVEHGLFTGLAERVLMGTGDKVQVFLKQNSTFTA</sequence>
<feature type="active site" description="Proton acceptor" evidence="3">
    <location>
        <position position="107"/>
    </location>
</feature>
<comment type="catalytic activity">
    <reaction evidence="1 3">
        <text>aldehydo-D-ribose 5-phosphate = D-ribulose 5-phosphate</text>
        <dbReference type="Rhea" id="RHEA:14657"/>
        <dbReference type="ChEBI" id="CHEBI:58121"/>
        <dbReference type="ChEBI" id="CHEBI:58273"/>
        <dbReference type="EC" id="5.3.1.6"/>
    </reaction>
</comment>
<comment type="similarity">
    <text evidence="3">Belongs to the ribose 5-phosphate isomerase family.</text>
</comment>
<reference evidence="4 5" key="1">
    <citation type="submission" date="2019-07" db="EMBL/GenBank/DDBJ databases">
        <title>Whole genome shotgun sequence of Chitinophaga cymbidii NBRC 109752.</title>
        <authorList>
            <person name="Hosoyama A."/>
            <person name="Uohara A."/>
            <person name="Ohji S."/>
            <person name="Ichikawa N."/>
        </authorList>
    </citation>
    <scope>NUCLEOTIDE SEQUENCE [LARGE SCALE GENOMIC DNA]</scope>
    <source>
        <strain evidence="4 5">NBRC 109752</strain>
    </source>
</reference>
<feature type="binding site" evidence="3">
    <location>
        <begin position="85"/>
        <end position="88"/>
    </location>
    <ligand>
        <name>substrate</name>
    </ligand>
</feature>
<dbReference type="HAMAP" id="MF_00170">
    <property type="entry name" value="Rib_5P_isom_A"/>
    <property type="match status" value="1"/>
</dbReference>
<dbReference type="SUPFAM" id="SSF75445">
    <property type="entry name" value="D-ribose-5-phosphate isomerase (RpiA), lid domain"/>
    <property type="match status" value="1"/>
</dbReference>
<comment type="subunit">
    <text evidence="3">Homodimer.</text>
</comment>
<dbReference type="InterPro" id="IPR037171">
    <property type="entry name" value="NagB/RpiA_transferase-like"/>
</dbReference>